<gene>
    <name evidence="3" type="ORF">FGIG_10212</name>
</gene>
<dbReference type="Proteomes" id="UP000316759">
    <property type="component" value="Unassembled WGS sequence"/>
</dbReference>
<keyword evidence="4" id="KW-1185">Reference proteome</keyword>
<dbReference type="InterPro" id="IPR039448">
    <property type="entry name" value="Beta_helix"/>
</dbReference>
<feature type="domain" description="Right handed beta helix" evidence="2">
    <location>
        <begin position="30"/>
        <end position="170"/>
    </location>
</feature>
<reference evidence="3 4" key="1">
    <citation type="submission" date="2019-04" db="EMBL/GenBank/DDBJ databases">
        <title>Annotation for the trematode Fasciola gigantica.</title>
        <authorList>
            <person name="Choi Y.-J."/>
        </authorList>
    </citation>
    <scope>NUCLEOTIDE SEQUENCE [LARGE SCALE GENOMIC DNA]</scope>
    <source>
        <strain evidence="3">Uganda_cow_1</strain>
    </source>
</reference>
<dbReference type="OrthoDB" id="120976at2759"/>
<dbReference type="AlphaFoldDB" id="A0A504Y823"/>
<dbReference type="InterPro" id="IPR052387">
    <property type="entry name" value="Fibrocystin"/>
</dbReference>
<sequence>MGQTVFLADRDARLPVTFLNAAELFSSSYLISNMFENSLSTAISAFGTSGLIIQDTVIYKTKGSGIALKGSGHQLLHNVIIQTGWSGSSASGTTLSSPDIVFQAGINIQDAPDTILYDFTVVGAQRICLVAKGLDCSENLDTYWRDVVLHSCMIGLVVTDANPPCTIASNIKVYSTTEFSVYWRVLSSILGTNMQLVDNRGDTTVAKFGINCSDKPDVFWRTDTANEDGIQPSYFEGITTIDLNPEYIVYYDRPKLSHSECSSPECVKRLSSFVAFVARNKNFLLYFPGTPPQNIRLSILQPDSTYGVRVGIDYPVSGRLEVYADGKHVLPLNGAYNGKNEHVTQLGGASNPWLYNLIDSQGSDKFRPVQNALFSVSDGGYSIVRNQNVTQPGTVNLTSTIADPNFIMVLVSNITFTVAPRKFHFNATLVNTVDSPDAVTGKNVKIVTFRILMYDNSTGKLSEYLDWRNFTWQLVAGLYSEIRSSSVVGINVNTTRADYFWNTSAPVVGGEYTYCFRLNAYANTESNSPLSEYTPSQVSMAYKVTSVTTTTTATTTATTTTITMTETTFVTVIRLTFAGTLASISSVLDEFNEAIKTKILALCPSVTVSNVAVSEVRNWIGFTVWRILPPGLRINLHGAHSMVDDLSNTQCLVQRGPVDKIVIVHAL</sequence>
<evidence type="ECO:0000259" key="2">
    <source>
        <dbReference type="Pfam" id="PF13229"/>
    </source>
</evidence>
<accession>A0A504Y823</accession>
<keyword evidence="1" id="KW-0732">Signal</keyword>
<evidence type="ECO:0000256" key="1">
    <source>
        <dbReference type="ARBA" id="ARBA00022729"/>
    </source>
</evidence>
<organism evidence="3 4">
    <name type="scientific">Fasciola gigantica</name>
    <name type="common">Giant liver fluke</name>
    <dbReference type="NCBI Taxonomy" id="46835"/>
    <lineage>
        <taxon>Eukaryota</taxon>
        <taxon>Metazoa</taxon>
        <taxon>Spiralia</taxon>
        <taxon>Lophotrochozoa</taxon>
        <taxon>Platyhelminthes</taxon>
        <taxon>Trematoda</taxon>
        <taxon>Digenea</taxon>
        <taxon>Plagiorchiida</taxon>
        <taxon>Echinostomata</taxon>
        <taxon>Echinostomatoidea</taxon>
        <taxon>Fasciolidae</taxon>
        <taxon>Fasciola</taxon>
    </lineage>
</organism>
<dbReference type="PANTHER" id="PTHR46769:SF2">
    <property type="entry name" value="FIBROCYSTIN-L ISOFORM 2 PRECURSOR-RELATED"/>
    <property type="match status" value="1"/>
</dbReference>
<dbReference type="PANTHER" id="PTHR46769">
    <property type="entry name" value="POLYCYSTIC KIDNEY AND HEPATIC DISEASE 1 (AUTOSOMAL RECESSIVE)-LIKE 1"/>
    <property type="match status" value="1"/>
</dbReference>
<name>A0A504Y823_FASGI</name>
<dbReference type="InterPro" id="IPR011050">
    <property type="entry name" value="Pectin_lyase_fold/virulence"/>
</dbReference>
<comment type="caution">
    <text evidence="3">The sequence shown here is derived from an EMBL/GenBank/DDBJ whole genome shotgun (WGS) entry which is preliminary data.</text>
</comment>
<evidence type="ECO:0000313" key="3">
    <source>
        <dbReference type="EMBL" id="TPP57133.1"/>
    </source>
</evidence>
<proteinExistence type="predicted"/>
<evidence type="ECO:0000313" key="4">
    <source>
        <dbReference type="Proteomes" id="UP000316759"/>
    </source>
</evidence>
<dbReference type="Pfam" id="PF13229">
    <property type="entry name" value="Beta_helix"/>
    <property type="match status" value="1"/>
</dbReference>
<protein>
    <recommendedName>
        <fullName evidence="2">Right handed beta helix domain-containing protein</fullName>
    </recommendedName>
</protein>
<dbReference type="SUPFAM" id="SSF51126">
    <property type="entry name" value="Pectin lyase-like"/>
    <property type="match status" value="1"/>
</dbReference>
<dbReference type="EMBL" id="SUNJ01013616">
    <property type="protein sequence ID" value="TPP57133.1"/>
    <property type="molecule type" value="Genomic_DNA"/>
</dbReference>